<dbReference type="SMART" id="SM00320">
    <property type="entry name" value="WD40"/>
    <property type="match status" value="6"/>
</dbReference>
<reference evidence="6 7" key="1">
    <citation type="submission" date="2016-10" db="EMBL/GenBank/DDBJ databases">
        <authorList>
            <person name="de Groot N.N."/>
        </authorList>
    </citation>
    <scope>NUCLEOTIDE SEQUENCE [LARGE SCALE GENOMIC DNA]</scope>
    <source>
        <strain evidence="6 7">ATCC 35958</strain>
    </source>
</reference>
<dbReference type="PANTHER" id="PTHR19879:SF9">
    <property type="entry name" value="TRANSCRIPTION INITIATION FACTOR TFIID SUBUNIT 5"/>
    <property type="match status" value="1"/>
</dbReference>
<keyword evidence="1 3" id="KW-0853">WD repeat</keyword>
<feature type="signal peptide" evidence="4">
    <location>
        <begin position="1"/>
        <end position="19"/>
    </location>
</feature>
<dbReference type="InterPro" id="IPR011047">
    <property type="entry name" value="Quinoprotein_ADH-like_sf"/>
</dbReference>
<dbReference type="STRING" id="180197.SAMN02982919_00706"/>
<feature type="domain" description="Peptidase C14 caspase" evidence="5">
    <location>
        <begin position="720"/>
        <end position="947"/>
    </location>
</feature>
<dbReference type="SUPFAM" id="SSF82171">
    <property type="entry name" value="DPP6 N-terminal domain-like"/>
    <property type="match status" value="1"/>
</dbReference>
<dbReference type="Pfam" id="PF00400">
    <property type="entry name" value="WD40"/>
    <property type="match status" value="1"/>
</dbReference>
<evidence type="ECO:0000313" key="7">
    <source>
        <dbReference type="Proteomes" id="UP000199766"/>
    </source>
</evidence>
<dbReference type="InterPro" id="IPR011600">
    <property type="entry name" value="Pept_C14_caspase"/>
</dbReference>
<dbReference type="AlphaFoldDB" id="A0A1H9G3I5"/>
<evidence type="ECO:0000256" key="2">
    <source>
        <dbReference type="ARBA" id="ARBA00022737"/>
    </source>
</evidence>
<evidence type="ECO:0000256" key="1">
    <source>
        <dbReference type="ARBA" id="ARBA00022574"/>
    </source>
</evidence>
<dbReference type="PROSITE" id="PS50294">
    <property type="entry name" value="WD_REPEATS_REGION"/>
    <property type="match status" value="1"/>
</dbReference>
<evidence type="ECO:0000259" key="5">
    <source>
        <dbReference type="Pfam" id="PF00656"/>
    </source>
</evidence>
<dbReference type="Pfam" id="PF00656">
    <property type="entry name" value="Peptidase_C14"/>
    <property type="match status" value="1"/>
</dbReference>
<dbReference type="Gene3D" id="2.130.10.10">
    <property type="entry name" value="YVTN repeat-like/Quinoprotein amine dehydrogenase"/>
    <property type="match status" value="3"/>
</dbReference>
<evidence type="ECO:0000256" key="3">
    <source>
        <dbReference type="PROSITE-ProRule" id="PRU00221"/>
    </source>
</evidence>
<dbReference type="InterPro" id="IPR019775">
    <property type="entry name" value="WD40_repeat_CS"/>
</dbReference>
<accession>A0A1H9G3I5</accession>
<dbReference type="PROSITE" id="PS50082">
    <property type="entry name" value="WD_REPEATS_2"/>
    <property type="match status" value="1"/>
</dbReference>
<dbReference type="SUPFAM" id="SSF52129">
    <property type="entry name" value="Caspase-like"/>
    <property type="match status" value="1"/>
</dbReference>
<name>A0A1H9G3I5_9BURK</name>
<keyword evidence="2" id="KW-0677">Repeat</keyword>
<dbReference type="EMBL" id="FOGD01000001">
    <property type="protein sequence ID" value="SEQ44543.1"/>
    <property type="molecule type" value="Genomic_DNA"/>
</dbReference>
<proteinExistence type="predicted"/>
<feature type="repeat" description="WD" evidence="3">
    <location>
        <begin position="35"/>
        <end position="76"/>
    </location>
</feature>
<dbReference type="InterPro" id="IPR001680">
    <property type="entry name" value="WD40_rpt"/>
</dbReference>
<dbReference type="PANTHER" id="PTHR19879">
    <property type="entry name" value="TRANSCRIPTION INITIATION FACTOR TFIID"/>
    <property type="match status" value="1"/>
</dbReference>
<dbReference type="Gene3D" id="3.40.50.1460">
    <property type="match status" value="1"/>
</dbReference>
<dbReference type="InterPro" id="IPR015943">
    <property type="entry name" value="WD40/YVTN_repeat-like_dom_sf"/>
</dbReference>
<protein>
    <submittedName>
        <fullName evidence="6">WD40 repeat</fullName>
    </submittedName>
</protein>
<dbReference type="RefSeq" id="WP_091452740.1">
    <property type="nucleotide sequence ID" value="NZ_FOGD01000001.1"/>
</dbReference>
<dbReference type="InterPro" id="IPR029030">
    <property type="entry name" value="Caspase-like_dom_sf"/>
</dbReference>
<keyword evidence="4" id="KW-0732">Signal</keyword>
<dbReference type="SUPFAM" id="SSF50998">
    <property type="entry name" value="Quinoprotein alcohol dehydrogenase-like"/>
    <property type="match status" value="1"/>
</dbReference>
<gene>
    <name evidence="6" type="ORF">SAMN02982919_00706</name>
</gene>
<evidence type="ECO:0000256" key="4">
    <source>
        <dbReference type="SAM" id="SignalP"/>
    </source>
</evidence>
<dbReference type="PROSITE" id="PS00678">
    <property type="entry name" value="WD_REPEATS_1"/>
    <property type="match status" value="1"/>
</dbReference>
<dbReference type="GO" id="GO:0006508">
    <property type="term" value="P:proteolysis"/>
    <property type="evidence" value="ECO:0007669"/>
    <property type="project" value="InterPro"/>
</dbReference>
<sequence length="957" mass="104519">MLYRFIALCWLVWAQALMAAPTADLPREPVLRIETGSHLSAITHISSDAQGRYAVTSSEDKTARLWDLRSGKALSVLRPPLGAENIGALYAVAMSPDGQQIATGGNAAFDGQSHALYLFDRAKASLPPKSTLSGLEAPITELAWSADSQLIAVGLRQTGLRVFQRQLGFIGADPEFNEAIYGAAFARDGRLAVVSLDGAVRLYRFGPQGLERIARKQMPGRPYALAWSPDNQLLAIGMHDSAQVAIVSPHTLEVLYTIELPGAGNLAKVAWSPDGQTLFAGGSLSRQGRFPVFAFAQAGRAAGREVAHFGNIVTSLAVNETGLLASSAQPAWSALDAAGEQRFSVTASMADFRDALDAFRLSADAQQLALPTQMGGKAGVWFDFALGELRLGDAPPQLMPAQVPAGLSDWRNAPAPQWRGRVLPLRQGERSRSAAGLPDGRFVLGTDWFLRSYSAAGALLWEQRTPATVWAANISADGRWAVAALGDGSVRWYRLADGREQLALFIHSDRERWIAWTPSGYYDTSIGGEALVGWHVNRAFNQAADFFSVGRFRERFYAPSVVAKVLQLGDEQQALLAYKTTPLAQKNTAPVAAPLKTTAVKVTEMLPPLVELQSDHSIDSNDAIIPIRYTVRTPDNAPLQDLKIRVNGQLKLGVKQRILRSAAGNVFELEVPVPPKNSEILLIAENKYAKSDPISIQVRRPSTDPGKAAYVEKYDTLYMLVVAVNKYPGKNALELPVKDAKDFQHQLAHIANPPVGRPKLYNKSEVKVLFDQDASLENIRAGLKWLKDNVKAKDAGIFFLAGHGLSDERSYYYVPHRANDIGKKEQWLSGFDIVETLQSLPGRAIFFLDTCHAGALANQAKVVSTINQVEDEKGVIVFASSTAKELSQEKDDWGNGAFTKALIEGLRGEAEDPRDKMVYPTTLKRYVTRRVRELTDNEQRPYISDHGIDDPIAIVVK</sequence>
<evidence type="ECO:0000313" key="6">
    <source>
        <dbReference type="EMBL" id="SEQ44543.1"/>
    </source>
</evidence>
<dbReference type="Proteomes" id="UP000199766">
    <property type="component" value="Unassembled WGS sequence"/>
</dbReference>
<feature type="chain" id="PRO_5011554305" evidence="4">
    <location>
        <begin position="20"/>
        <end position="957"/>
    </location>
</feature>
<keyword evidence="7" id="KW-1185">Reference proteome</keyword>
<dbReference type="OrthoDB" id="135039at2"/>
<dbReference type="GO" id="GO:0004197">
    <property type="term" value="F:cysteine-type endopeptidase activity"/>
    <property type="evidence" value="ECO:0007669"/>
    <property type="project" value="InterPro"/>
</dbReference>
<organism evidence="6 7">
    <name type="scientific">Giesbergeria anulus</name>
    <dbReference type="NCBI Taxonomy" id="180197"/>
    <lineage>
        <taxon>Bacteria</taxon>
        <taxon>Pseudomonadati</taxon>
        <taxon>Pseudomonadota</taxon>
        <taxon>Betaproteobacteria</taxon>
        <taxon>Burkholderiales</taxon>
        <taxon>Comamonadaceae</taxon>
        <taxon>Giesbergeria</taxon>
    </lineage>
</organism>